<dbReference type="InterPro" id="IPR032675">
    <property type="entry name" value="LRR_dom_sf"/>
</dbReference>
<dbReference type="GeneID" id="59350169"/>
<name>A0A8H6SA76_9AGAR</name>
<dbReference type="Gene3D" id="3.80.10.10">
    <property type="entry name" value="Ribonuclease Inhibitor"/>
    <property type="match status" value="1"/>
</dbReference>
<evidence type="ECO:0000313" key="1">
    <source>
        <dbReference type="EMBL" id="KAF7295684.1"/>
    </source>
</evidence>
<accession>A0A8H6SA76</accession>
<dbReference type="AlphaFoldDB" id="A0A8H6SA76"/>
<reference evidence="1" key="1">
    <citation type="submission" date="2020-05" db="EMBL/GenBank/DDBJ databases">
        <title>Mycena genomes resolve the evolution of fungal bioluminescence.</title>
        <authorList>
            <person name="Tsai I.J."/>
        </authorList>
    </citation>
    <scope>NUCLEOTIDE SEQUENCE</scope>
    <source>
        <strain evidence="1">171206Taipei</strain>
    </source>
</reference>
<dbReference type="SUPFAM" id="SSF52047">
    <property type="entry name" value="RNI-like"/>
    <property type="match status" value="1"/>
</dbReference>
<dbReference type="EMBL" id="JACAZF010000009">
    <property type="protein sequence ID" value="KAF7295684.1"/>
    <property type="molecule type" value="Genomic_DNA"/>
</dbReference>
<gene>
    <name evidence="1" type="ORF">MIND_01108700</name>
</gene>
<organism evidence="1 2">
    <name type="scientific">Mycena indigotica</name>
    <dbReference type="NCBI Taxonomy" id="2126181"/>
    <lineage>
        <taxon>Eukaryota</taxon>
        <taxon>Fungi</taxon>
        <taxon>Dikarya</taxon>
        <taxon>Basidiomycota</taxon>
        <taxon>Agaricomycotina</taxon>
        <taxon>Agaricomycetes</taxon>
        <taxon>Agaricomycetidae</taxon>
        <taxon>Agaricales</taxon>
        <taxon>Marasmiineae</taxon>
        <taxon>Mycenaceae</taxon>
        <taxon>Mycena</taxon>
    </lineage>
</organism>
<sequence>MLGLLDLPTELLVELPQYYPVLHCPLQADVLSTYLANDYTGVDTLCALAQTCVRLRHVFQPILWQNIYVCPGRSNDIEGAEGRMKTDETLAALRRVKDMHVHVRSLTVSLHECTETNRSPAVELVRFLQCIPRLRTLIITGTRTRRDIDFCNVAASMLGISLEQMTFPSVTELTTDTDDIDLMLALKSFPSLTTLNFGDGRNHSITFHLIAEYCPHIEILRNIGLPRIEFAAPHLEKAPEFVLALYKYFPKLRCLSLSGSLSTDSDGLGCMVPLGFQRLEQLTLRHKIWVEFDPVAGGPTTTRGAVADQFVEDLIAVGKEILGTSSTKKQRVLRVEVKNGIWKDNPQITNTIETFYI</sequence>
<keyword evidence="2" id="KW-1185">Reference proteome</keyword>
<proteinExistence type="predicted"/>
<dbReference type="RefSeq" id="XP_037217047.1">
    <property type="nucleotide sequence ID" value="XM_037367653.1"/>
</dbReference>
<evidence type="ECO:0000313" key="2">
    <source>
        <dbReference type="Proteomes" id="UP000636479"/>
    </source>
</evidence>
<dbReference type="Proteomes" id="UP000636479">
    <property type="component" value="Unassembled WGS sequence"/>
</dbReference>
<protein>
    <submittedName>
        <fullName evidence="1">Uncharacterized protein</fullName>
    </submittedName>
</protein>
<dbReference type="OrthoDB" id="2897256at2759"/>
<comment type="caution">
    <text evidence="1">The sequence shown here is derived from an EMBL/GenBank/DDBJ whole genome shotgun (WGS) entry which is preliminary data.</text>
</comment>